<evidence type="ECO:0000313" key="2">
    <source>
        <dbReference type="Proteomes" id="UP000282076"/>
    </source>
</evidence>
<accession>A0A494XYA9</accession>
<evidence type="ECO:0000313" key="1">
    <source>
        <dbReference type="EMBL" id="RKP53074.1"/>
    </source>
</evidence>
<comment type="caution">
    <text evidence="1">The sequence shown here is derived from an EMBL/GenBank/DDBJ whole genome shotgun (WGS) entry which is preliminary data.</text>
</comment>
<gene>
    <name evidence="1" type="ORF">D7Z26_15175</name>
</gene>
<reference evidence="1 2" key="1">
    <citation type="submission" date="2018-10" db="EMBL/GenBank/DDBJ databases">
        <title>Cohnella sp. M2MS4P-1, whole genome shotgun sequence.</title>
        <authorList>
            <person name="Tuo L."/>
        </authorList>
    </citation>
    <scope>NUCLEOTIDE SEQUENCE [LARGE SCALE GENOMIC DNA]</scope>
    <source>
        <strain evidence="1 2">M2MS4P-1</strain>
    </source>
</reference>
<protein>
    <submittedName>
        <fullName evidence="1">Uncharacterized protein</fullName>
    </submittedName>
</protein>
<dbReference type="Proteomes" id="UP000282076">
    <property type="component" value="Unassembled WGS sequence"/>
</dbReference>
<keyword evidence="2" id="KW-1185">Reference proteome</keyword>
<proteinExistence type="predicted"/>
<dbReference type="SUPFAM" id="SSF46785">
    <property type="entry name" value="Winged helix' DNA-binding domain"/>
    <property type="match status" value="1"/>
</dbReference>
<name>A0A494XYA9_9BACL</name>
<sequence length="230" mass="26282">MFELEYESLLKKELAGARGQRREMLERDLSATKKMLEVIYPVLGKLEGIVLEYEMVALSGVKIYGDAFHRALNTVFEEENFITHAETITRKRFSFERARARSVGVFGHTYFPYSRDELEQQPDICRRDLHELMVVHANVEGMGILELPVYEREVLRFALLRDKPFGLGELSGCLKLTPTACGKITKTLVVKGLLSKVGGGERRCFEFRITEAGVSMFNRRHSGRSLGRFN</sequence>
<dbReference type="AlphaFoldDB" id="A0A494XYA9"/>
<dbReference type="EMBL" id="RBZM01000006">
    <property type="protein sequence ID" value="RKP53074.1"/>
    <property type="molecule type" value="Genomic_DNA"/>
</dbReference>
<dbReference type="InterPro" id="IPR036390">
    <property type="entry name" value="WH_DNA-bd_sf"/>
</dbReference>
<organism evidence="1 2">
    <name type="scientific">Cohnella endophytica</name>
    <dbReference type="NCBI Taxonomy" id="2419778"/>
    <lineage>
        <taxon>Bacteria</taxon>
        <taxon>Bacillati</taxon>
        <taxon>Bacillota</taxon>
        <taxon>Bacilli</taxon>
        <taxon>Bacillales</taxon>
        <taxon>Paenibacillaceae</taxon>
        <taxon>Cohnella</taxon>
    </lineage>
</organism>